<dbReference type="OrthoDB" id="9789113at2"/>
<dbReference type="PANTHER" id="PTHR14969">
    <property type="entry name" value="SPHINGOSINE-1-PHOSPHATE PHOSPHOHYDROLASE"/>
    <property type="match status" value="1"/>
</dbReference>
<dbReference type="AlphaFoldDB" id="A0A1W1Y347"/>
<feature type="transmembrane region" description="Helical" evidence="1">
    <location>
        <begin position="197"/>
        <end position="215"/>
    </location>
</feature>
<feature type="transmembrane region" description="Helical" evidence="1">
    <location>
        <begin position="20"/>
        <end position="37"/>
    </location>
</feature>
<proteinExistence type="predicted"/>
<feature type="transmembrane region" description="Helical" evidence="1">
    <location>
        <begin position="170"/>
        <end position="191"/>
    </location>
</feature>
<dbReference type="InterPro" id="IPR000326">
    <property type="entry name" value="PAP2/HPO"/>
</dbReference>
<feature type="transmembrane region" description="Helical" evidence="1">
    <location>
        <begin position="139"/>
        <end position="158"/>
    </location>
</feature>
<feature type="domain" description="Phosphatidic acid phosphatase type 2/haloperoxidase" evidence="2">
    <location>
        <begin position="94"/>
        <end position="212"/>
    </location>
</feature>
<keyword evidence="4" id="KW-1185">Reference proteome</keyword>
<feature type="transmembrane region" description="Helical" evidence="1">
    <location>
        <begin position="99"/>
        <end position="119"/>
    </location>
</feature>
<dbReference type="RefSeq" id="WP_084097811.1">
    <property type="nucleotide sequence ID" value="NZ_FWXK01000001.1"/>
</dbReference>
<dbReference type="STRING" id="371602.SAMN04487984_0204"/>
<keyword evidence="1" id="KW-1133">Transmembrane helix</keyword>
<reference evidence="4" key="1">
    <citation type="submission" date="2017-04" db="EMBL/GenBank/DDBJ databases">
        <authorList>
            <person name="Varghese N."/>
            <person name="Submissions S."/>
        </authorList>
    </citation>
    <scope>NUCLEOTIDE SEQUENCE [LARGE SCALE GENOMIC DNA]</scope>
    <source>
        <strain evidence="4">DSM 21500</strain>
    </source>
</reference>
<gene>
    <name evidence="3" type="ORF">SAMN04487984_0204</name>
</gene>
<accession>A0A1W1Y347</accession>
<evidence type="ECO:0000313" key="4">
    <source>
        <dbReference type="Proteomes" id="UP000243884"/>
    </source>
</evidence>
<dbReference type="SMART" id="SM00014">
    <property type="entry name" value="acidPPc"/>
    <property type="match status" value="1"/>
</dbReference>
<dbReference type="Pfam" id="PF01569">
    <property type="entry name" value="PAP2"/>
    <property type="match status" value="1"/>
</dbReference>
<evidence type="ECO:0000256" key="1">
    <source>
        <dbReference type="SAM" id="Phobius"/>
    </source>
</evidence>
<dbReference type="Proteomes" id="UP000243884">
    <property type="component" value="Unassembled WGS sequence"/>
</dbReference>
<dbReference type="Gene3D" id="1.20.144.10">
    <property type="entry name" value="Phosphatidic acid phosphatase type 2/haloperoxidase"/>
    <property type="match status" value="2"/>
</dbReference>
<evidence type="ECO:0000259" key="2">
    <source>
        <dbReference type="SMART" id="SM00014"/>
    </source>
</evidence>
<keyword evidence="1" id="KW-0472">Membrane</keyword>
<name>A0A1W1Y347_9LACT</name>
<evidence type="ECO:0000313" key="3">
    <source>
        <dbReference type="EMBL" id="SMC30557.1"/>
    </source>
</evidence>
<sequence length="232" mass="26906">MIHQFFQGHYTYLKHYISRAVIAFIPFIFIVCCFLFRPDWIQHFDERVLSQLYGYGNPVFHQFIGQYTRLADGIMVVAIIIFCALNFNYYTKQRRIMRWFLVTIGIGAGILNPLMKFIIQRQRPSVVSHLINQGGFSFPSGHSAGSMILYGTIAILVYERFKHHRWGSWLAYFILFFFPTTIALSRIYLGVHYPSDTIAGLSLGLAVIILAAGYLRAFIIDNAYWEEFSSKK</sequence>
<dbReference type="PANTHER" id="PTHR14969:SF13">
    <property type="entry name" value="AT30094P"/>
    <property type="match status" value="1"/>
</dbReference>
<feature type="transmembrane region" description="Helical" evidence="1">
    <location>
        <begin position="67"/>
        <end position="87"/>
    </location>
</feature>
<dbReference type="EMBL" id="FWXK01000001">
    <property type="protein sequence ID" value="SMC30557.1"/>
    <property type="molecule type" value="Genomic_DNA"/>
</dbReference>
<organism evidence="3 4">
    <name type="scientific">Aerococcus suis</name>
    <dbReference type="NCBI Taxonomy" id="371602"/>
    <lineage>
        <taxon>Bacteria</taxon>
        <taxon>Bacillati</taxon>
        <taxon>Bacillota</taxon>
        <taxon>Bacilli</taxon>
        <taxon>Lactobacillales</taxon>
        <taxon>Aerococcaceae</taxon>
        <taxon>Aerococcus</taxon>
    </lineage>
</organism>
<keyword evidence="1" id="KW-0812">Transmembrane</keyword>
<dbReference type="InterPro" id="IPR036938">
    <property type="entry name" value="PAP2/HPO_sf"/>
</dbReference>
<protein>
    <submittedName>
        <fullName evidence="3">Undecaprenyl-diphosphatase</fullName>
    </submittedName>
</protein>
<dbReference type="SUPFAM" id="SSF48317">
    <property type="entry name" value="Acid phosphatase/Vanadium-dependent haloperoxidase"/>
    <property type="match status" value="1"/>
</dbReference>
<dbReference type="CDD" id="cd03392">
    <property type="entry name" value="PAP2_like_2"/>
    <property type="match status" value="1"/>
</dbReference>